<evidence type="ECO:0000256" key="9">
    <source>
        <dbReference type="ARBA" id="ARBA00048721"/>
    </source>
</evidence>
<keyword evidence="8 10" id="KW-0520">NAD</keyword>
<keyword evidence="3 10" id="KW-0662">Pyridine nucleotide biosynthesis</keyword>
<accession>A0A1I0YWS9</accession>
<gene>
    <name evidence="10" type="primary">nadD</name>
    <name evidence="12" type="ORF">SAMN04488528_101512</name>
</gene>
<dbReference type="STRING" id="84698.SAMN04488528_101512"/>
<dbReference type="NCBIfam" id="TIGR00482">
    <property type="entry name" value="nicotinate (nicotinamide) nucleotide adenylyltransferase"/>
    <property type="match status" value="1"/>
</dbReference>
<evidence type="ECO:0000256" key="8">
    <source>
        <dbReference type="ARBA" id="ARBA00023027"/>
    </source>
</evidence>
<dbReference type="CDD" id="cd02165">
    <property type="entry name" value="NMNAT"/>
    <property type="match status" value="1"/>
</dbReference>
<organism evidence="12 13">
    <name type="scientific">Clostridium frigidicarnis</name>
    <dbReference type="NCBI Taxonomy" id="84698"/>
    <lineage>
        <taxon>Bacteria</taxon>
        <taxon>Bacillati</taxon>
        <taxon>Bacillota</taxon>
        <taxon>Clostridia</taxon>
        <taxon>Eubacteriales</taxon>
        <taxon>Clostridiaceae</taxon>
        <taxon>Clostridium</taxon>
    </lineage>
</organism>
<evidence type="ECO:0000256" key="6">
    <source>
        <dbReference type="ARBA" id="ARBA00022741"/>
    </source>
</evidence>
<comment type="catalytic activity">
    <reaction evidence="9 10">
        <text>nicotinate beta-D-ribonucleotide + ATP + H(+) = deamido-NAD(+) + diphosphate</text>
        <dbReference type="Rhea" id="RHEA:22860"/>
        <dbReference type="ChEBI" id="CHEBI:15378"/>
        <dbReference type="ChEBI" id="CHEBI:30616"/>
        <dbReference type="ChEBI" id="CHEBI:33019"/>
        <dbReference type="ChEBI" id="CHEBI:57502"/>
        <dbReference type="ChEBI" id="CHEBI:58437"/>
        <dbReference type="EC" id="2.7.7.18"/>
    </reaction>
</comment>
<comment type="pathway">
    <text evidence="2 10">Cofactor biosynthesis; NAD(+) biosynthesis; deamido-NAD(+) from nicotinate D-ribonucleotide: step 1/1.</text>
</comment>
<keyword evidence="13" id="KW-1185">Reference proteome</keyword>
<reference evidence="12 13" key="1">
    <citation type="submission" date="2016-10" db="EMBL/GenBank/DDBJ databases">
        <authorList>
            <person name="de Groot N.N."/>
        </authorList>
    </citation>
    <scope>NUCLEOTIDE SEQUENCE [LARGE SCALE GENOMIC DNA]</scope>
    <source>
        <strain evidence="12 13">DSM 12271</strain>
    </source>
</reference>
<dbReference type="EMBL" id="FOKI01000015">
    <property type="protein sequence ID" value="SFB16533.1"/>
    <property type="molecule type" value="Genomic_DNA"/>
</dbReference>
<dbReference type="RefSeq" id="WP_090041267.1">
    <property type="nucleotide sequence ID" value="NZ_FOKI01000015.1"/>
</dbReference>
<proteinExistence type="inferred from homology"/>
<dbReference type="Pfam" id="PF01467">
    <property type="entry name" value="CTP_transf_like"/>
    <property type="match status" value="1"/>
</dbReference>
<evidence type="ECO:0000256" key="2">
    <source>
        <dbReference type="ARBA" id="ARBA00005019"/>
    </source>
</evidence>
<comment type="function">
    <text evidence="1 10">Catalyzes the reversible adenylation of nicotinate mononucleotide (NaMN) to nicotinic acid adenine dinucleotide (NaAD).</text>
</comment>
<keyword evidence="7 10" id="KW-0067">ATP-binding</keyword>
<dbReference type="NCBIfam" id="NF000840">
    <property type="entry name" value="PRK00071.1-3"/>
    <property type="match status" value="1"/>
</dbReference>
<evidence type="ECO:0000256" key="5">
    <source>
        <dbReference type="ARBA" id="ARBA00022695"/>
    </source>
</evidence>
<evidence type="ECO:0000313" key="12">
    <source>
        <dbReference type="EMBL" id="SFB16533.1"/>
    </source>
</evidence>
<evidence type="ECO:0000313" key="13">
    <source>
        <dbReference type="Proteomes" id="UP000198619"/>
    </source>
</evidence>
<evidence type="ECO:0000256" key="1">
    <source>
        <dbReference type="ARBA" id="ARBA00002324"/>
    </source>
</evidence>
<name>A0A1I0YWS9_9CLOT</name>
<evidence type="ECO:0000256" key="3">
    <source>
        <dbReference type="ARBA" id="ARBA00022642"/>
    </source>
</evidence>
<keyword evidence="5 10" id="KW-0548">Nucleotidyltransferase</keyword>
<dbReference type="InterPro" id="IPR014729">
    <property type="entry name" value="Rossmann-like_a/b/a_fold"/>
</dbReference>
<dbReference type="PANTHER" id="PTHR39321:SF3">
    <property type="entry name" value="PHOSPHOPANTETHEINE ADENYLYLTRANSFERASE"/>
    <property type="match status" value="1"/>
</dbReference>
<evidence type="ECO:0000259" key="11">
    <source>
        <dbReference type="Pfam" id="PF01467"/>
    </source>
</evidence>
<comment type="similarity">
    <text evidence="10">Belongs to the NadD family.</text>
</comment>
<dbReference type="EC" id="2.7.7.18" evidence="10"/>
<dbReference type="GO" id="GO:0004515">
    <property type="term" value="F:nicotinate-nucleotide adenylyltransferase activity"/>
    <property type="evidence" value="ECO:0007669"/>
    <property type="project" value="UniProtKB-UniRule"/>
</dbReference>
<dbReference type="NCBIfam" id="TIGR00125">
    <property type="entry name" value="cyt_tran_rel"/>
    <property type="match status" value="1"/>
</dbReference>
<dbReference type="Proteomes" id="UP000198619">
    <property type="component" value="Unassembled WGS sequence"/>
</dbReference>
<dbReference type="InterPro" id="IPR004821">
    <property type="entry name" value="Cyt_trans-like"/>
</dbReference>
<keyword evidence="6 10" id="KW-0547">Nucleotide-binding</keyword>
<dbReference type="UniPathway" id="UPA00253">
    <property type="reaction ID" value="UER00332"/>
</dbReference>
<evidence type="ECO:0000256" key="10">
    <source>
        <dbReference type="HAMAP-Rule" id="MF_00244"/>
    </source>
</evidence>
<dbReference type="SUPFAM" id="SSF52374">
    <property type="entry name" value="Nucleotidylyl transferase"/>
    <property type="match status" value="1"/>
</dbReference>
<protein>
    <recommendedName>
        <fullName evidence="10">Probable nicotinate-nucleotide adenylyltransferase</fullName>
        <ecNumber evidence="10">2.7.7.18</ecNumber>
    </recommendedName>
    <alternativeName>
        <fullName evidence="10">Deamido-NAD(+) diphosphorylase</fullName>
    </alternativeName>
    <alternativeName>
        <fullName evidence="10">Deamido-NAD(+) pyrophosphorylase</fullName>
    </alternativeName>
    <alternativeName>
        <fullName evidence="10">Nicotinate mononucleotide adenylyltransferase</fullName>
        <shortName evidence="10">NaMN adenylyltransferase</shortName>
    </alternativeName>
</protein>
<feature type="domain" description="Cytidyltransferase-like" evidence="11">
    <location>
        <begin position="5"/>
        <end position="174"/>
    </location>
</feature>
<dbReference type="Gene3D" id="3.40.50.620">
    <property type="entry name" value="HUPs"/>
    <property type="match status" value="1"/>
</dbReference>
<dbReference type="PANTHER" id="PTHR39321">
    <property type="entry name" value="NICOTINATE-NUCLEOTIDE ADENYLYLTRANSFERASE-RELATED"/>
    <property type="match status" value="1"/>
</dbReference>
<sequence>MKVGILGGTFDPIHNGHLYLAEEALHILALDKVVFMPSGNPPHKKGKSITDGSLRYEMVNAAIRDNEKFFVSSYEIDKNGFSYTYETLEYMKMSLNKDDEMYFITGADCLDQIYKWKNIDRIFNVCKFVVFYRPGFSVESLMEKKKKVEEQFKTEIIFLHLLELNISSTYIREKVRQGYNLSYIIPPSVNYIIKELNLYI</sequence>
<dbReference type="InterPro" id="IPR005248">
    <property type="entry name" value="NadD/NMNAT"/>
</dbReference>
<keyword evidence="4 10" id="KW-0808">Transferase</keyword>
<dbReference type="GO" id="GO:0009435">
    <property type="term" value="P:NAD+ biosynthetic process"/>
    <property type="evidence" value="ECO:0007669"/>
    <property type="project" value="UniProtKB-UniRule"/>
</dbReference>
<dbReference type="HAMAP" id="MF_00244">
    <property type="entry name" value="NaMN_adenylyltr"/>
    <property type="match status" value="1"/>
</dbReference>
<evidence type="ECO:0000256" key="4">
    <source>
        <dbReference type="ARBA" id="ARBA00022679"/>
    </source>
</evidence>
<evidence type="ECO:0000256" key="7">
    <source>
        <dbReference type="ARBA" id="ARBA00022840"/>
    </source>
</evidence>
<dbReference type="GO" id="GO:0005524">
    <property type="term" value="F:ATP binding"/>
    <property type="evidence" value="ECO:0007669"/>
    <property type="project" value="UniProtKB-KW"/>
</dbReference>
<dbReference type="AlphaFoldDB" id="A0A1I0YWS9"/>
<dbReference type="OrthoDB" id="5295945at2"/>